<feature type="zinc finger region" description="C3H1-type" evidence="8">
    <location>
        <begin position="101"/>
        <end position="129"/>
    </location>
</feature>
<evidence type="ECO:0000256" key="4">
    <source>
        <dbReference type="ARBA" id="ARBA00022771"/>
    </source>
</evidence>
<comment type="caution">
    <text evidence="12">The sequence shown here is derived from an EMBL/GenBank/DDBJ whole genome shotgun (WGS) entry which is preliminary data.</text>
</comment>
<proteinExistence type="predicted"/>
<dbReference type="PROSITE" id="PS50103">
    <property type="entry name" value="ZF_C3H1"/>
    <property type="match status" value="2"/>
</dbReference>
<feature type="transmembrane region" description="Helical" evidence="10">
    <location>
        <begin position="893"/>
        <end position="915"/>
    </location>
</feature>
<dbReference type="Pfam" id="PF00400">
    <property type="entry name" value="WD40"/>
    <property type="match status" value="3"/>
</dbReference>
<dbReference type="OrthoDB" id="59941at2759"/>
<keyword evidence="2 8" id="KW-0479">Metal-binding</keyword>
<dbReference type="InterPro" id="IPR004331">
    <property type="entry name" value="SPX_dom"/>
</dbReference>
<dbReference type="Gene3D" id="2.130.10.10">
    <property type="entry name" value="YVTN repeat-like/Quinoprotein amine dehydrogenase"/>
    <property type="match status" value="1"/>
</dbReference>
<dbReference type="InterPro" id="IPR019775">
    <property type="entry name" value="WD40_repeat_CS"/>
</dbReference>
<feature type="domain" description="C3H1-type" evidence="11">
    <location>
        <begin position="101"/>
        <end position="129"/>
    </location>
</feature>
<evidence type="ECO:0000256" key="6">
    <source>
        <dbReference type="ARBA" id="ARBA00023125"/>
    </source>
</evidence>
<dbReference type="GO" id="GO:0008270">
    <property type="term" value="F:zinc ion binding"/>
    <property type="evidence" value="ECO:0007669"/>
    <property type="project" value="UniProtKB-KW"/>
</dbReference>
<evidence type="ECO:0000313" key="12">
    <source>
        <dbReference type="EMBL" id="CAD6249956.1"/>
    </source>
</evidence>
<dbReference type="SUPFAM" id="SSF50978">
    <property type="entry name" value="WD40 repeat-like"/>
    <property type="match status" value="1"/>
</dbReference>
<feature type="transmembrane region" description="Helical" evidence="10">
    <location>
        <begin position="866"/>
        <end position="887"/>
    </location>
</feature>
<dbReference type="InterPro" id="IPR015943">
    <property type="entry name" value="WD40/YVTN_repeat-like_dom_sf"/>
</dbReference>
<keyword evidence="1 7" id="KW-0853">WD repeat</keyword>
<evidence type="ECO:0000256" key="1">
    <source>
        <dbReference type="ARBA" id="ARBA00022574"/>
    </source>
</evidence>
<evidence type="ECO:0000256" key="8">
    <source>
        <dbReference type="PROSITE-ProRule" id="PRU00723"/>
    </source>
</evidence>
<dbReference type="SMART" id="SM00356">
    <property type="entry name" value="ZnF_C3H1"/>
    <property type="match status" value="2"/>
</dbReference>
<dbReference type="PROSITE" id="PS50294">
    <property type="entry name" value="WD_REPEATS_REGION"/>
    <property type="match status" value="1"/>
</dbReference>
<feature type="transmembrane region" description="Helical" evidence="10">
    <location>
        <begin position="628"/>
        <end position="646"/>
    </location>
</feature>
<dbReference type="SUPFAM" id="SSF90229">
    <property type="entry name" value="CCCH zinc finger"/>
    <property type="match status" value="1"/>
</dbReference>
<feature type="transmembrane region" description="Helical" evidence="10">
    <location>
        <begin position="834"/>
        <end position="854"/>
    </location>
</feature>
<dbReference type="SMART" id="SM00320">
    <property type="entry name" value="WD40"/>
    <property type="match status" value="6"/>
</dbReference>
<feature type="transmembrane region" description="Helical" evidence="10">
    <location>
        <begin position="701"/>
        <end position="719"/>
    </location>
</feature>
<protein>
    <recommendedName>
        <fullName evidence="11">C3H1-type domain-containing protein</fullName>
    </recommendedName>
</protein>
<accession>A0A811Q1V3</accession>
<evidence type="ECO:0000313" key="13">
    <source>
        <dbReference type="Proteomes" id="UP000604825"/>
    </source>
</evidence>
<feature type="region of interest" description="Disordered" evidence="9">
    <location>
        <begin position="54"/>
        <end position="99"/>
    </location>
</feature>
<feature type="transmembrane region" description="Helical" evidence="10">
    <location>
        <begin position="965"/>
        <end position="986"/>
    </location>
</feature>
<dbReference type="Proteomes" id="UP000604825">
    <property type="component" value="Unassembled WGS sequence"/>
</dbReference>
<keyword evidence="10" id="KW-0812">Transmembrane</keyword>
<evidence type="ECO:0000256" key="7">
    <source>
        <dbReference type="PROSITE-ProRule" id="PRU00221"/>
    </source>
</evidence>
<feature type="repeat" description="WD" evidence="7">
    <location>
        <begin position="140"/>
        <end position="181"/>
    </location>
</feature>
<keyword evidence="6" id="KW-0238">DNA-binding</keyword>
<dbReference type="PRINTS" id="PR00320">
    <property type="entry name" value="GPROTEINBRPT"/>
</dbReference>
<gene>
    <name evidence="12" type="ORF">NCGR_LOCUS33754</name>
</gene>
<dbReference type="InterPro" id="IPR044715">
    <property type="entry name" value="WDR86-like"/>
</dbReference>
<dbReference type="PROSITE" id="PS00678">
    <property type="entry name" value="WD_REPEATS_1"/>
    <property type="match status" value="1"/>
</dbReference>
<evidence type="ECO:0000256" key="2">
    <source>
        <dbReference type="ARBA" id="ARBA00022723"/>
    </source>
</evidence>
<keyword evidence="5 8" id="KW-0862">Zinc</keyword>
<dbReference type="Pfam" id="PF07690">
    <property type="entry name" value="MFS_1"/>
    <property type="match status" value="1"/>
</dbReference>
<dbReference type="Gene3D" id="1.20.1250.20">
    <property type="entry name" value="MFS general substrate transporter like domains"/>
    <property type="match status" value="1"/>
</dbReference>
<feature type="repeat" description="WD" evidence="7">
    <location>
        <begin position="263"/>
        <end position="302"/>
    </location>
</feature>
<dbReference type="InterPro" id="IPR036259">
    <property type="entry name" value="MFS_trans_sf"/>
</dbReference>
<dbReference type="PROSITE" id="PS50082">
    <property type="entry name" value="WD_REPEATS_2"/>
    <property type="match status" value="2"/>
</dbReference>
<dbReference type="InterPro" id="IPR001680">
    <property type="entry name" value="WD40_rpt"/>
</dbReference>
<feature type="compositionally biased region" description="Acidic residues" evidence="9">
    <location>
        <begin position="765"/>
        <end position="779"/>
    </location>
</feature>
<feature type="compositionally biased region" description="Gly residues" evidence="9">
    <location>
        <begin position="77"/>
        <end position="96"/>
    </location>
</feature>
<feature type="region of interest" description="Disordered" evidence="9">
    <location>
        <begin position="1"/>
        <end position="30"/>
    </location>
</feature>
<name>A0A811Q1V3_9POAL</name>
<keyword evidence="10" id="KW-1133">Transmembrane helix</keyword>
<dbReference type="EMBL" id="CAJGYO010000008">
    <property type="protein sequence ID" value="CAD6249956.1"/>
    <property type="molecule type" value="Genomic_DNA"/>
</dbReference>
<dbReference type="InterPro" id="IPR011701">
    <property type="entry name" value="MFS"/>
</dbReference>
<feature type="zinc finger region" description="C3H1-type" evidence="8">
    <location>
        <begin position="28"/>
        <end position="54"/>
    </location>
</feature>
<dbReference type="Gene3D" id="3.30.1370.210">
    <property type="match status" value="1"/>
</dbReference>
<dbReference type="SUPFAM" id="SSF103473">
    <property type="entry name" value="MFS general substrate transporter"/>
    <property type="match status" value="1"/>
</dbReference>
<evidence type="ECO:0000256" key="10">
    <source>
        <dbReference type="SAM" id="Phobius"/>
    </source>
</evidence>
<keyword evidence="4 8" id="KW-0863">Zinc-finger</keyword>
<evidence type="ECO:0000256" key="5">
    <source>
        <dbReference type="ARBA" id="ARBA00022833"/>
    </source>
</evidence>
<feature type="domain" description="C3H1-type" evidence="11">
    <location>
        <begin position="28"/>
        <end position="54"/>
    </location>
</feature>
<organism evidence="12 13">
    <name type="scientific">Miscanthus lutarioriparius</name>
    <dbReference type="NCBI Taxonomy" id="422564"/>
    <lineage>
        <taxon>Eukaryota</taxon>
        <taxon>Viridiplantae</taxon>
        <taxon>Streptophyta</taxon>
        <taxon>Embryophyta</taxon>
        <taxon>Tracheophyta</taxon>
        <taxon>Spermatophyta</taxon>
        <taxon>Magnoliopsida</taxon>
        <taxon>Liliopsida</taxon>
        <taxon>Poales</taxon>
        <taxon>Poaceae</taxon>
        <taxon>PACMAD clade</taxon>
        <taxon>Panicoideae</taxon>
        <taxon>Andropogonodae</taxon>
        <taxon>Andropogoneae</taxon>
        <taxon>Saccharinae</taxon>
        <taxon>Miscanthus</taxon>
    </lineage>
</organism>
<dbReference type="InterPro" id="IPR036322">
    <property type="entry name" value="WD40_repeat_dom_sf"/>
</dbReference>
<dbReference type="GO" id="GO:0003677">
    <property type="term" value="F:DNA binding"/>
    <property type="evidence" value="ECO:0007669"/>
    <property type="project" value="UniProtKB-KW"/>
</dbReference>
<keyword evidence="13" id="KW-1185">Reference proteome</keyword>
<dbReference type="FunFam" id="2.130.10.10:FF:001235">
    <property type="entry name" value="Zinc finger CCCH domain-containing protein 48"/>
    <property type="match status" value="1"/>
</dbReference>
<dbReference type="InterPro" id="IPR036855">
    <property type="entry name" value="Znf_CCCH_sf"/>
</dbReference>
<dbReference type="InterPro" id="IPR000571">
    <property type="entry name" value="Znf_CCCH"/>
</dbReference>
<keyword evidence="3" id="KW-0677">Repeat</keyword>
<evidence type="ECO:0000256" key="3">
    <source>
        <dbReference type="ARBA" id="ARBA00022737"/>
    </source>
</evidence>
<dbReference type="PANTHER" id="PTHR44489">
    <property type="match status" value="1"/>
</dbReference>
<sequence>MDIETDGRFGNKRVHHRLGPGSGGAPSSTNGKVCNYWRAGRCNRFPCPFLHSELPEAAPPKRPTGPGGNVWRNPHTGGRGGFGHSRWGKGPGGGSGIASHKPPDRPCKYFLAGTECSYGERCRYPHSFCISDSITMLTRLKGHEKGVTGIALPAGSDKLYSGSKDGTVRMWDCQTGQCAGVIPVGREVGCMIIEGPWLFVGMPDAVKVWNMQTAAEMSLTGPTGQVYALAVASELLFAATQDGRILAWRFSAATNCFEPAASLDGHKLAVVSLIVGGMRLYSASMDKTIRVWNLATLQCIQTLSDHTDVVMSVLCWDQFLLSCSLDQTIKVWAATESGNLEVTYTHKEDQGALALSGMPDAQSKPVLLCSLNDNTVRLYDLPLFNDRGRLFSKQEIRAIQMGPGGLFFTGDGSGELKAYREVGYDLVKLLRFLDMNATGIRKILKKFDKRFGYKFTDYYVSTRANHPYSQLQQIFKQVGVVAVVGALSRNLAYLQDHQGSLANIYDYPSLILKDPVIEQINHSVQRLTHSTSFLQFLGQHALIVAEGMQSGSDLGDDKDYHFLSLLLNLVNTFLYMVNTYIIVPTADDYSLPKSSPQYISVPGRTNRSSIMLFLGNLLYALAYDLNSLTVLIVGRLLCGLGSARAVNRRYISDCVPLKTRMQASAGFVSASALGMACGPALAGLLQTKFKIYGLTFNQNTLPGWVMCLAWLAYLFWLWISFKEPGHIATENSVSTQSSDSGRRVSGHLEDGLGEPLLIDAKTGQDDDGEDNDDNDDDPEESHRPATSLAAAYRLLTPSVKVQLLIYFMLKFAMEILLSESSVVTTFYFKWTTSTVAIFLVVLGLTVLPVNVIVGSYVTNLFQDWQILVASEIMVLIGIVMSFCFTPHYSVPQYVTSALITFVFAEVLEGVNLSLLSRVMSSRLSRGTYNGGLLSTEAGTLARVAADMTITAAGYLGQSRLLNATLLPSLVICLASIIATFCTYNSLY</sequence>
<dbReference type="Pfam" id="PF03105">
    <property type="entry name" value="SPX"/>
    <property type="match status" value="1"/>
</dbReference>
<dbReference type="AlphaFoldDB" id="A0A811Q1V3"/>
<dbReference type="Pfam" id="PF00642">
    <property type="entry name" value="zf-CCCH"/>
    <property type="match status" value="1"/>
</dbReference>
<feature type="transmembrane region" description="Helical" evidence="10">
    <location>
        <begin position="667"/>
        <end position="689"/>
    </location>
</feature>
<keyword evidence="10" id="KW-0472">Membrane</keyword>
<dbReference type="GO" id="GO:0022857">
    <property type="term" value="F:transmembrane transporter activity"/>
    <property type="evidence" value="ECO:0007669"/>
    <property type="project" value="InterPro"/>
</dbReference>
<feature type="transmembrane region" description="Helical" evidence="10">
    <location>
        <begin position="803"/>
        <end position="828"/>
    </location>
</feature>
<dbReference type="PANTHER" id="PTHR44489:SF1">
    <property type="entry name" value="ZINC FINGER CCCH DOMAIN-CONTAINING PROTEIN 63"/>
    <property type="match status" value="1"/>
</dbReference>
<feature type="region of interest" description="Disordered" evidence="9">
    <location>
        <begin position="758"/>
        <end position="782"/>
    </location>
</feature>
<evidence type="ECO:0000256" key="9">
    <source>
        <dbReference type="SAM" id="MobiDB-lite"/>
    </source>
</evidence>
<evidence type="ECO:0000259" key="11">
    <source>
        <dbReference type="PROSITE" id="PS50103"/>
    </source>
</evidence>
<dbReference type="InterPro" id="IPR020472">
    <property type="entry name" value="WD40_PAC1"/>
</dbReference>
<reference evidence="12" key="1">
    <citation type="submission" date="2020-10" db="EMBL/GenBank/DDBJ databases">
        <authorList>
            <person name="Han B."/>
            <person name="Lu T."/>
            <person name="Zhao Q."/>
            <person name="Huang X."/>
            <person name="Zhao Y."/>
        </authorList>
    </citation>
    <scope>NUCLEOTIDE SEQUENCE</scope>
</reference>